<dbReference type="AlphaFoldDB" id="A0AAU9SVC5"/>
<keyword evidence="2" id="KW-1185">Reference proteome</keyword>
<proteinExistence type="predicted"/>
<dbReference type="EMBL" id="OU466862">
    <property type="protein sequence ID" value="CAH2072738.1"/>
    <property type="molecule type" value="Genomic_DNA"/>
</dbReference>
<gene>
    <name evidence="1" type="ORF">TAV2_LOCUS18582</name>
</gene>
<dbReference type="Proteomes" id="UP000836841">
    <property type="component" value="Chromosome 6"/>
</dbReference>
<evidence type="ECO:0000313" key="1">
    <source>
        <dbReference type="EMBL" id="CAH2072738.1"/>
    </source>
</evidence>
<name>A0AAU9SVC5_THLAR</name>
<protein>
    <submittedName>
        <fullName evidence="1">Uncharacterized protein</fullName>
    </submittedName>
</protein>
<accession>A0AAU9SVC5</accession>
<evidence type="ECO:0000313" key="2">
    <source>
        <dbReference type="Proteomes" id="UP000836841"/>
    </source>
</evidence>
<reference evidence="1 2" key="1">
    <citation type="submission" date="2022-03" db="EMBL/GenBank/DDBJ databases">
        <authorList>
            <person name="Nunn A."/>
            <person name="Chopra R."/>
            <person name="Nunn A."/>
            <person name="Contreras Garrido A."/>
        </authorList>
    </citation>
    <scope>NUCLEOTIDE SEQUENCE [LARGE SCALE GENOMIC DNA]</scope>
</reference>
<sequence length="83" mass="9627">MYYIPFPLDEFEIGDLSPPLPSLWLLLRRSFKRHRLDSLEAVTAPSLWLLCRRSLKRHRLGALEDLPFELSPLAGDLIGLQKQ</sequence>
<organism evidence="1 2">
    <name type="scientific">Thlaspi arvense</name>
    <name type="common">Field penny-cress</name>
    <dbReference type="NCBI Taxonomy" id="13288"/>
    <lineage>
        <taxon>Eukaryota</taxon>
        <taxon>Viridiplantae</taxon>
        <taxon>Streptophyta</taxon>
        <taxon>Embryophyta</taxon>
        <taxon>Tracheophyta</taxon>
        <taxon>Spermatophyta</taxon>
        <taxon>Magnoliopsida</taxon>
        <taxon>eudicotyledons</taxon>
        <taxon>Gunneridae</taxon>
        <taxon>Pentapetalae</taxon>
        <taxon>rosids</taxon>
        <taxon>malvids</taxon>
        <taxon>Brassicales</taxon>
        <taxon>Brassicaceae</taxon>
        <taxon>Thlaspideae</taxon>
        <taxon>Thlaspi</taxon>
    </lineage>
</organism>